<evidence type="ECO:0000313" key="2">
    <source>
        <dbReference type="Proteomes" id="UP001057279"/>
    </source>
</evidence>
<keyword evidence="2" id="KW-1185">Reference proteome</keyword>
<proteinExistence type="predicted"/>
<sequence length="698" mass="77703">MPRGQKSKHRAREKRRQARAETQGLHDQATTSGEEETTSSSPPDSESSPSSSSAAGTSKGPQGAQGTTSAAAGAVRKRSGVGRAARSRSGVGAEGQVQEGENSSQASAAAESSHTDLLTWKAEMLVQYMLFKYNTRELIKRSEMLKVVHRRYREQFPEILSRASEHMEMVFGMVLKEVRPNSHCYTLVSNLDLSDSESMRGDWGLPKNGLLMPLLGVIYLNGHRTSEEEIWKFLNILGIFDGRSHFIFGDTRKLITEDLVREEYLEYNLVPGSDPPRYEFLWGPKALTETCKTKVLQFLTKVNDLVPDALLPHYLEVSREEVENTGAGAAADHVLFYLHSCLLSLTTVTMPRGKKSKLHTCDKRRQAEHGTQDLRGAQVTATTMEALSSSSNPGPGVDAKGRSGARSGNHLKRPRGALTTTPVPASVSPTRSSKRAIGETGKTHNSSLAPISNVRSGKHSLTRPTNLLVQFLLRMYKTRKPIRKVNMLKIIDKKYHNRFLRILKRASDSMEVVFGIDVKKDNTAKHSYVLVSKMSLPRNGIVHRGRGFPKTGLLMNLLGVIFMKGNCATEEYIWDFLSKMNIYAGKRHFIFGEPKKLITQDLVQLKYLEYRQVPGSDPACYEFLWGPRAHAETSKMRVLEFLARINRLDPSAFHFWYEEALKDEEERAQANGCPSVPPAVPSTPSEAEANSALCGSRE</sequence>
<gene>
    <name evidence="1" type="ORF">MJG53_019552</name>
</gene>
<protein>
    <submittedName>
        <fullName evidence="1">Uncharacterized protein</fullName>
    </submittedName>
</protein>
<comment type="caution">
    <text evidence="1">The sequence shown here is derived from an EMBL/GenBank/DDBJ whole genome shotgun (WGS) entry which is preliminary data.</text>
</comment>
<dbReference type="EMBL" id="CM043025">
    <property type="protein sequence ID" value="KAI4554253.1"/>
    <property type="molecule type" value="Genomic_DNA"/>
</dbReference>
<organism evidence="1 2">
    <name type="scientific">Ovis ammon polii x Ovis aries</name>
    <dbReference type="NCBI Taxonomy" id="2918886"/>
    <lineage>
        <taxon>Eukaryota</taxon>
        <taxon>Metazoa</taxon>
        <taxon>Chordata</taxon>
        <taxon>Craniata</taxon>
        <taxon>Vertebrata</taxon>
        <taxon>Euteleostomi</taxon>
        <taxon>Mammalia</taxon>
        <taxon>Eutheria</taxon>
        <taxon>Laurasiatheria</taxon>
        <taxon>Artiodactyla</taxon>
        <taxon>Ruminantia</taxon>
        <taxon>Pecora</taxon>
        <taxon>Bovidae</taxon>
        <taxon>Caprinae</taxon>
        <taxon>Ovis</taxon>
    </lineage>
</organism>
<dbReference type="Proteomes" id="UP001057279">
    <property type="component" value="Chromosome X"/>
</dbReference>
<evidence type="ECO:0000313" key="1">
    <source>
        <dbReference type="EMBL" id="KAI4554253.1"/>
    </source>
</evidence>
<accession>A0ACB9U0K4</accession>
<reference evidence="1" key="1">
    <citation type="submission" date="2022-03" db="EMBL/GenBank/DDBJ databases">
        <title>Genomic analyses of argali, domestic sheep and their hybrids provide insights into chromosomal evolution, heterosis and genetic basis of agronomic traits.</title>
        <authorList>
            <person name="Li M."/>
        </authorList>
    </citation>
    <scope>NUCLEOTIDE SEQUENCE</scope>
    <source>
        <strain evidence="1">F1 hybrid</strain>
    </source>
</reference>
<name>A0ACB9U0K4_9CETA</name>